<proteinExistence type="predicted"/>
<organism evidence="2 3">
    <name type="scientific">Prochlorothrix hollandica PCC 9006 = CALU 1027</name>
    <dbReference type="NCBI Taxonomy" id="317619"/>
    <lineage>
        <taxon>Bacteria</taxon>
        <taxon>Bacillati</taxon>
        <taxon>Cyanobacteriota</taxon>
        <taxon>Cyanophyceae</taxon>
        <taxon>Prochlorotrichales</taxon>
        <taxon>Prochlorotrichaceae</taxon>
        <taxon>Prochlorothrix</taxon>
    </lineage>
</organism>
<sequence>MNTAPAILPPWDRRFSFGLLVLLIPLGIGTKVYSGVGALWLRGYGGDILYAMAWLALVLLLKPRFSLTKTCLWIFGLTALGECSQLWHPTWLAPFRATLFGQLLLGSAFSWPDFLCYGLGCALGWLFYWAYHRDYHRAYHRPRF</sequence>
<dbReference type="STRING" id="317619.GCA_000332315_00885"/>
<name>A0A0M2PYK2_PROHO</name>
<dbReference type="RefSeq" id="WP_017711501.1">
    <property type="nucleotide sequence ID" value="NZ_KB235933.1"/>
</dbReference>
<accession>A0A0M2PYK2</accession>
<keyword evidence="1" id="KW-0812">Transmembrane</keyword>
<comment type="caution">
    <text evidence="2">The sequence shown here is derived from an EMBL/GenBank/DDBJ whole genome shotgun (WGS) entry which is preliminary data.</text>
</comment>
<evidence type="ECO:0000256" key="1">
    <source>
        <dbReference type="SAM" id="Phobius"/>
    </source>
</evidence>
<evidence type="ECO:0000313" key="2">
    <source>
        <dbReference type="EMBL" id="KKJ00158.1"/>
    </source>
</evidence>
<keyword evidence="1" id="KW-0472">Membrane</keyword>
<feature type="transmembrane region" description="Helical" evidence="1">
    <location>
        <begin position="44"/>
        <end position="61"/>
    </location>
</feature>
<reference evidence="2" key="1">
    <citation type="submission" date="2012-04" db="EMBL/GenBank/DDBJ databases">
        <authorList>
            <person name="Borisov I.G."/>
            <person name="Ivanikova N.V."/>
            <person name="Pinevich A.V."/>
        </authorList>
    </citation>
    <scope>NUCLEOTIDE SEQUENCE</scope>
    <source>
        <strain evidence="2">CALU 1027</strain>
    </source>
</reference>
<dbReference type="AlphaFoldDB" id="A0A0M2PYK2"/>
<protein>
    <recommendedName>
        <fullName evidence="4">DUF2809 domain-containing protein</fullName>
    </recommendedName>
</protein>
<gene>
    <name evidence="2" type="ORF">PROH_10585</name>
</gene>
<dbReference type="Pfam" id="PF10990">
    <property type="entry name" value="DUF2809"/>
    <property type="match status" value="1"/>
</dbReference>
<dbReference type="eggNOG" id="ENOG5032X0C">
    <property type="taxonomic scope" value="Bacteria"/>
</dbReference>
<evidence type="ECO:0008006" key="4">
    <source>
        <dbReference type="Google" id="ProtNLM"/>
    </source>
</evidence>
<evidence type="ECO:0000313" key="3">
    <source>
        <dbReference type="Proteomes" id="UP000034681"/>
    </source>
</evidence>
<keyword evidence="3" id="KW-1185">Reference proteome</keyword>
<feature type="transmembrane region" description="Helical" evidence="1">
    <location>
        <begin position="108"/>
        <end position="131"/>
    </location>
</feature>
<dbReference type="OrthoDB" id="512727at2"/>
<dbReference type="InterPro" id="IPR021257">
    <property type="entry name" value="DUF2809"/>
</dbReference>
<dbReference type="Proteomes" id="UP000034681">
    <property type="component" value="Unassembled WGS sequence"/>
</dbReference>
<dbReference type="EMBL" id="AJTX02000004">
    <property type="protein sequence ID" value="KKJ00158.1"/>
    <property type="molecule type" value="Genomic_DNA"/>
</dbReference>
<keyword evidence="1" id="KW-1133">Transmembrane helix</keyword>